<dbReference type="GO" id="GO:0004672">
    <property type="term" value="F:protein kinase activity"/>
    <property type="evidence" value="ECO:0007669"/>
    <property type="project" value="InterPro"/>
</dbReference>
<evidence type="ECO:0000313" key="2">
    <source>
        <dbReference type="EMBL" id="KAI5392702.1"/>
    </source>
</evidence>
<dbReference type="Gene3D" id="1.10.510.10">
    <property type="entry name" value="Transferase(Phosphotransferase) domain 1"/>
    <property type="match status" value="1"/>
</dbReference>
<protein>
    <recommendedName>
        <fullName evidence="1">Serine-threonine/tyrosine-protein kinase catalytic domain-containing protein</fullName>
    </recommendedName>
</protein>
<evidence type="ECO:0000313" key="3">
    <source>
        <dbReference type="Proteomes" id="UP001058974"/>
    </source>
</evidence>
<name>A0A9D4W081_PEA</name>
<dbReference type="InterPro" id="IPR011009">
    <property type="entry name" value="Kinase-like_dom_sf"/>
</dbReference>
<comment type="caution">
    <text evidence="2">The sequence shown here is derived from an EMBL/GenBank/DDBJ whole genome shotgun (WGS) entry which is preliminary data.</text>
</comment>
<dbReference type="InterPro" id="IPR001245">
    <property type="entry name" value="Ser-Thr/Tyr_kinase_cat_dom"/>
</dbReference>
<dbReference type="Pfam" id="PF07714">
    <property type="entry name" value="PK_Tyr_Ser-Thr"/>
    <property type="match status" value="1"/>
</dbReference>
<dbReference type="SUPFAM" id="SSF56112">
    <property type="entry name" value="Protein kinase-like (PK-like)"/>
    <property type="match status" value="1"/>
</dbReference>
<feature type="domain" description="Serine-threonine/tyrosine-protein kinase catalytic" evidence="1">
    <location>
        <begin position="3"/>
        <end position="41"/>
    </location>
</feature>
<accession>A0A9D4W081</accession>
<dbReference type="AlphaFoldDB" id="A0A9D4W081"/>
<evidence type="ECO:0000259" key="1">
    <source>
        <dbReference type="Pfam" id="PF07714"/>
    </source>
</evidence>
<reference evidence="2 3" key="1">
    <citation type="journal article" date="2022" name="Nat. Genet.">
        <title>Improved pea reference genome and pan-genome highlight genomic features and evolutionary characteristics.</title>
        <authorList>
            <person name="Yang T."/>
            <person name="Liu R."/>
            <person name="Luo Y."/>
            <person name="Hu S."/>
            <person name="Wang D."/>
            <person name="Wang C."/>
            <person name="Pandey M.K."/>
            <person name="Ge S."/>
            <person name="Xu Q."/>
            <person name="Li N."/>
            <person name="Li G."/>
            <person name="Huang Y."/>
            <person name="Saxena R.K."/>
            <person name="Ji Y."/>
            <person name="Li M."/>
            <person name="Yan X."/>
            <person name="He Y."/>
            <person name="Liu Y."/>
            <person name="Wang X."/>
            <person name="Xiang C."/>
            <person name="Varshney R.K."/>
            <person name="Ding H."/>
            <person name="Gao S."/>
            <person name="Zong X."/>
        </authorList>
    </citation>
    <scope>NUCLEOTIDE SEQUENCE [LARGE SCALE GENOMIC DNA]</scope>
    <source>
        <strain evidence="2 3">cv. Zhongwan 6</strain>
    </source>
</reference>
<dbReference type="Proteomes" id="UP001058974">
    <property type="component" value="Chromosome 6"/>
</dbReference>
<organism evidence="2 3">
    <name type="scientific">Pisum sativum</name>
    <name type="common">Garden pea</name>
    <name type="synonym">Lathyrus oleraceus</name>
    <dbReference type="NCBI Taxonomy" id="3888"/>
    <lineage>
        <taxon>Eukaryota</taxon>
        <taxon>Viridiplantae</taxon>
        <taxon>Streptophyta</taxon>
        <taxon>Embryophyta</taxon>
        <taxon>Tracheophyta</taxon>
        <taxon>Spermatophyta</taxon>
        <taxon>Magnoliopsida</taxon>
        <taxon>eudicotyledons</taxon>
        <taxon>Gunneridae</taxon>
        <taxon>Pentapetalae</taxon>
        <taxon>rosids</taxon>
        <taxon>fabids</taxon>
        <taxon>Fabales</taxon>
        <taxon>Fabaceae</taxon>
        <taxon>Papilionoideae</taxon>
        <taxon>50 kb inversion clade</taxon>
        <taxon>NPAAA clade</taxon>
        <taxon>Hologalegina</taxon>
        <taxon>IRL clade</taxon>
        <taxon>Fabeae</taxon>
        <taxon>Lathyrus</taxon>
    </lineage>
</organism>
<proteinExistence type="predicted"/>
<keyword evidence="3" id="KW-1185">Reference proteome</keyword>
<dbReference type="Gramene" id="Psat06G0002800-T8">
    <property type="protein sequence ID" value="KAI5392702.1"/>
    <property type="gene ID" value="KIW84_060028"/>
</dbReference>
<sequence>MQDLRPEIPRDAHPKLVELLHWCWHKDPSLRPEFSEVLKFLQHMNSMITGKKKKVKVKAKGTHKHDKI</sequence>
<dbReference type="EMBL" id="JAMSHJ010000006">
    <property type="protein sequence ID" value="KAI5392702.1"/>
    <property type="molecule type" value="Genomic_DNA"/>
</dbReference>
<gene>
    <name evidence="2" type="ORF">KIW84_060028</name>
</gene>